<evidence type="ECO:0000313" key="5">
    <source>
        <dbReference type="Proteomes" id="UP000292702"/>
    </source>
</evidence>
<name>A0A4R0RQK6_9APHY</name>
<evidence type="ECO:0000256" key="2">
    <source>
        <dbReference type="SAM" id="MobiDB-lite"/>
    </source>
</evidence>
<evidence type="ECO:0000313" key="4">
    <source>
        <dbReference type="EMBL" id="TCD71180.1"/>
    </source>
</evidence>
<evidence type="ECO:0000256" key="1">
    <source>
        <dbReference type="ARBA" id="ARBA00022801"/>
    </source>
</evidence>
<organism evidence="4 5">
    <name type="scientific">Steccherinum ochraceum</name>
    <dbReference type="NCBI Taxonomy" id="92696"/>
    <lineage>
        <taxon>Eukaryota</taxon>
        <taxon>Fungi</taxon>
        <taxon>Dikarya</taxon>
        <taxon>Basidiomycota</taxon>
        <taxon>Agaricomycotina</taxon>
        <taxon>Agaricomycetes</taxon>
        <taxon>Polyporales</taxon>
        <taxon>Steccherinaceae</taxon>
        <taxon>Steccherinum</taxon>
    </lineage>
</organism>
<dbReference type="AlphaFoldDB" id="A0A4R0RQK6"/>
<keyword evidence="1" id="KW-0378">Hydrolase</keyword>
<dbReference type="InterPro" id="IPR000086">
    <property type="entry name" value="NUDIX_hydrolase_dom"/>
</dbReference>
<feature type="region of interest" description="Disordered" evidence="2">
    <location>
        <begin position="1"/>
        <end position="28"/>
    </location>
</feature>
<dbReference type="CDD" id="cd02883">
    <property type="entry name" value="NUDIX_Hydrolase"/>
    <property type="match status" value="1"/>
</dbReference>
<dbReference type="GO" id="GO:0016787">
    <property type="term" value="F:hydrolase activity"/>
    <property type="evidence" value="ECO:0007669"/>
    <property type="project" value="UniProtKB-KW"/>
</dbReference>
<sequence>MGLHSCLGAPSADHGQPSHEQAPAPAPVARRRPTLAHPHVDMGPLSSPAIPDGMYFASNFLTGVGMLIIQPATGKVVVVYDPDVEAWFFPKGRKDMGESLTDAALREAYEESGYRVSLMPLPTPTRAPTVPGDSREFPGRRLNTEPIYVSTYFWEKSRHRREPGIYFTFWFVGEIPEDAEHHEDTGMENEKHYITHLLDFDEAASKLDGVNLQVLDVGYQLWQHKVKALSQSVSEAAT</sequence>
<dbReference type="Gene3D" id="3.90.79.10">
    <property type="entry name" value="Nucleoside Triphosphate Pyrophosphohydrolase"/>
    <property type="match status" value="1"/>
</dbReference>
<reference evidence="4 5" key="1">
    <citation type="submission" date="2018-11" db="EMBL/GenBank/DDBJ databases">
        <title>Genome assembly of Steccherinum ochraceum LE-BIN_3174, the white-rot fungus of the Steccherinaceae family (The Residual Polyporoid clade, Polyporales, Basidiomycota).</title>
        <authorList>
            <person name="Fedorova T.V."/>
            <person name="Glazunova O.A."/>
            <person name="Landesman E.O."/>
            <person name="Moiseenko K.V."/>
            <person name="Psurtseva N.V."/>
            <person name="Savinova O.S."/>
            <person name="Shakhova N.V."/>
            <person name="Tyazhelova T.V."/>
            <person name="Vasina D.V."/>
        </authorList>
    </citation>
    <scope>NUCLEOTIDE SEQUENCE [LARGE SCALE GENOMIC DNA]</scope>
    <source>
        <strain evidence="4 5">LE-BIN_3174</strain>
    </source>
</reference>
<dbReference type="OrthoDB" id="276276at2759"/>
<dbReference type="Proteomes" id="UP000292702">
    <property type="component" value="Unassembled WGS sequence"/>
</dbReference>
<dbReference type="Pfam" id="PF00293">
    <property type="entry name" value="NUDIX"/>
    <property type="match status" value="1"/>
</dbReference>
<accession>A0A4R0RQK6</accession>
<gene>
    <name evidence="4" type="ORF">EIP91_012129</name>
</gene>
<comment type="caution">
    <text evidence="4">The sequence shown here is derived from an EMBL/GenBank/DDBJ whole genome shotgun (WGS) entry which is preliminary data.</text>
</comment>
<proteinExistence type="predicted"/>
<dbReference type="PROSITE" id="PS00893">
    <property type="entry name" value="NUDIX_BOX"/>
    <property type="match status" value="1"/>
</dbReference>
<dbReference type="InterPro" id="IPR015797">
    <property type="entry name" value="NUDIX_hydrolase-like_dom_sf"/>
</dbReference>
<dbReference type="EMBL" id="RWJN01000009">
    <property type="protein sequence ID" value="TCD71180.1"/>
    <property type="molecule type" value="Genomic_DNA"/>
</dbReference>
<evidence type="ECO:0000259" key="3">
    <source>
        <dbReference type="PROSITE" id="PS51462"/>
    </source>
</evidence>
<feature type="domain" description="Nudix hydrolase" evidence="3">
    <location>
        <begin position="59"/>
        <end position="216"/>
    </location>
</feature>
<dbReference type="InterPro" id="IPR020084">
    <property type="entry name" value="NUDIX_hydrolase_CS"/>
</dbReference>
<dbReference type="PROSITE" id="PS51462">
    <property type="entry name" value="NUDIX"/>
    <property type="match status" value="1"/>
</dbReference>
<keyword evidence="5" id="KW-1185">Reference proteome</keyword>
<protein>
    <recommendedName>
        <fullName evidence="3">Nudix hydrolase domain-containing protein</fullName>
    </recommendedName>
</protein>
<dbReference type="SUPFAM" id="SSF55811">
    <property type="entry name" value="Nudix"/>
    <property type="match status" value="1"/>
</dbReference>